<dbReference type="GO" id="GO:0005737">
    <property type="term" value="C:cytoplasm"/>
    <property type="evidence" value="ECO:0007669"/>
    <property type="project" value="UniProtKB-SubCell"/>
</dbReference>
<name>A0A5B8A6S0_9BACT</name>
<protein>
    <recommendedName>
        <fullName evidence="3">Sulfur carrier protein FdhD</fullName>
    </recommendedName>
</protein>
<evidence type="ECO:0000256" key="1">
    <source>
        <dbReference type="ARBA" id="ARBA00022490"/>
    </source>
</evidence>
<dbReference type="HAMAP" id="MF_00187">
    <property type="entry name" value="FdhD"/>
    <property type="match status" value="1"/>
</dbReference>
<organism evidence="4 5">
    <name type="scientific">Hymenobacter jejuensis</name>
    <dbReference type="NCBI Taxonomy" id="2502781"/>
    <lineage>
        <taxon>Bacteria</taxon>
        <taxon>Pseudomonadati</taxon>
        <taxon>Bacteroidota</taxon>
        <taxon>Cytophagia</taxon>
        <taxon>Cytophagales</taxon>
        <taxon>Hymenobacteraceae</taxon>
        <taxon>Hymenobacter</taxon>
    </lineage>
</organism>
<dbReference type="NCBIfam" id="TIGR00129">
    <property type="entry name" value="fdhD_narQ"/>
    <property type="match status" value="1"/>
</dbReference>
<dbReference type="GO" id="GO:0097163">
    <property type="term" value="F:sulfur carrier activity"/>
    <property type="evidence" value="ECO:0007669"/>
    <property type="project" value="UniProtKB-UniRule"/>
</dbReference>
<dbReference type="GO" id="GO:0016783">
    <property type="term" value="F:sulfurtransferase activity"/>
    <property type="evidence" value="ECO:0007669"/>
    <property type="project" value="InterPro"/>
</dbReference>
<keyword evidence="2 3" id="KW-0501">Molybdenum cofactor biosynthesis</keyword>
<dbReference type="KEGG" id="hyj:FHG12_09540"/>
<dbReference type="PANTHER" id="PTHR30592">
    <property type="entry name" value="FORMATE DEHYDROGENASE"/>
    <property type="match status" value="1"/>
</dbReference>
<keyword evidence="5" id="KW-1185">Reference proteome</keyword>
<keyword evidence="4" id="KW-0808">Transferase</keyword>
<dbReference type="Gene3D" id="3.40.140.10">
    <property type="entry name" value="Cytidine Deaminase, domain 2"/>
    <property type="match status" value="1"/>
</dbReference>
<evidence type="ECO:0000256" key="3">
    <source>
        <dbReference type="HAMAP-Rule" id="MF_00187"/>
    </source>
</evidence>
<dbReference type="PANTHER" id="PTHR30592:SF1">
    <property type="entry name" value="SULFUR CARRIER PROTEIN FDHD"/>
    <property type="match status" value="1"/>
</dbReference>
<dbReference type="Gene3D" id="3.10.20.10">
    <property type="match status" value="1"/>
</dbReference>
<accession>A0A5B8A6S0</accession>
<feature type="active site" description="Cysteine persulfide intermediate" evidence="3">
    <location>
        <position position="127"/>
    </location>
</feature>
<keyword evidence="1 3" id="KW-0963">Cytoplasm</keyword>
<evidence type="ECO:0000313" key="5">
    <source>
        <dbReference type="Proteomes" id="UP000305398"/>
    </source>
</evidence>
<sequence length="301" mass="32365">MPVFLPATSYEYATVQKVAGDHFVTESDVVAAEEPLEIRVGFGPTGAREHRTLAITMRTPGHDFELTAGFLLTEGLIQSRHDLTGVIYCPDVEKEEERENVVRAELAPHVVADMPRLERHFYTSSSCGVCGKTSIDAVHASSCPVLPTAGPYVAARVIHELPARQREAQALFEQTGGLHAAALFSATGELLLLREDVGRHNALDKVIGAALLNEQLPLHEHIVLVSGRASFELVQKAAVAGIPVLAAVGAPSSLAVQAAADFGMTLLGFVRQQRYNIYTGAWRIQAETPADPSTHHATHSA</sequence>
<evidence type="ECO:0000313" key="4">
    <source>
        <dbReference type="EMBL" id="QDA62523.1"/>
    </source>
</evidence>
<dbReference type="SUPFAM" id="SSF53927">
    <property type="entry name" value="Cytidine deaminase-like"/>
    <property type="match status" value="1"/>
</dbReference>
<dbReference type="InterPro" id="IPR016193">
    <property type="entry name" value="Cytidine_deaminase-like"/>
</dbReference>
<comment type="subcellular location">
    <subcellularLocation>
        <location evidence="3">Cytoplasm</location>
    </subcellularLocation>
</comment>
<comment type="function">
    <text evidence="3">Required for formate dehydrogenase (FDH) activity. Acts as a sulfur carrier protein that transfers sulfur from IscS to the molybdenum cofactor prior to its insertion into FDH.</text>
</comment>
<proteinExistence type="inferred from homology"/>
<dbReference type="EMBL" id="CP040896">
    <property type="protein sequence ID" value="QDA62523.1"/>
    <property type="molecule type" value="Genomic_DNA"/>
</dbReference>
<dbReference type="OrthoDB" id="9782042at2"/>
<dbReference type="PIRSF" id="PIRSF015626">
    <property type="entry name" value="FdhD"/>
    <property type="match status" value="1"/>
</dbReference>
<dbReference type="NCBIfam" id="NF001943">
    <property type="entry name" value="PRK00724.1-2"/>
    <property type="match status" value="1"/>
</dbReference>
<dbReference type="Pfam" id="PF02634">
    <property type="entry name" value="FdhD-NarQ"/>
    <property type="match status" value="1"/>
</dbReference>
<gene>
    <name evidence="3 4" type="primary">fdhD</name>
    <name evidence="4" type="ORF">FHG12_09540</name>
</gene>
<reference evidence="4 5" key="1">
    <citation type="submission" date="2019-06" db="EMBL/GenBank/DDBJ databases">
        <authorList>
            <person name="Srinivasan S."/>
        </authorList>
    </citation>
    <scope>NUCLEOTIDE SEQUENCE [LARGE SCALE GENOMIC DNA]</scope>
    <source>
        <strain evidence="4 5">17J68-5</strain>
    </source>
</reference>
<dbReference type="InterPro" id="IPR003786">
    <property type="entry name" value="FdhD"/>
</dbReference>
<dbReference type="AlphaFoldDB" id="A0A5B8A6S0"/>
<dbReference type="GO" id="GO:0006777">
    <property type="term" value="P:Mo-molybdopterin cofactor biosynthetic process"/>
    <property type="evidence" value="ECO:0007669"/>
    <property type="project" value="UniProtKB-UniRule"/>
</dbReference>
<evidence type="ECO:0000256" key="2">
    <source>
        <dbReference type="ARBA" id="ARBA00023150"/>
    </source>
</evidence>
<comment type="similarity">
    <text evidence="3">Belongs to the FdhD family.</text>
</comment>
<feature type="binding site" evidence="3">
    <location>
        <begin position="269"/>
        <end position="274"/>
    </location>
    <ligand>
        <name>Mo-bis(molybdopterin guanine dinucleotide)</name>
        <dbReference type="ChEBI" id="CHEBI:60539"/>
    </ligand>
</feature>
<dbReference type="Proteomes" id="UP000305398">
    <property type="component" value="Chromosome"/>
</dbReference>